<gene>
    <name evidence="1" type="ORF">K443DRAFT_670822</name>
</gene>
<proteinExistence type="predicted"/>
<evidence type="ECO:0000313" key="1">
    <source>
        <dbReference type="EMBL" id="KIK10197.1"/>
    </source>
</evidence>
<sequence>MMDLASPCHNSWGGQGHMSVIELPWIEFFPATVGVEPLPDIEMLRKRCRGQ</sequence>
<evidence type="ECO:0000313" key="2">
    <source>
        <dbReference type="Proteomes" id="UP000054477"/>
    </source>
</evidence>
<dbReference type="Proteomes" id="UP000054477">
    <property type="component" value="Unassembled WGS sequence"/>
</dbReference>
<accession>A0A0C9YIP3</accession>
<name>A0A0C9YIP3_9AGAR</name>
<dbReference type="HOGENOM" id="CLU_3106702_0_0_1"/>
<reference evidence="1 2" key="1">
    <citation type="submission" date="2014-04" db="EMBL/GenBank/DDBJ databases">
        <authorList>
            <consortium name="DOE Joint Genome Institute"/>
            <person name="Kuo A."/>
            <person name="Kohler A."/>
            <person name="Nagy L.G."/>
            <person name="Floudas D."/>
            <person name="Copeland A."/>
            <person name="Barry K.W."/>
            <person name="Cichocki N."/>
            <person name="Veneault-Fourrey C."/>
            <person name="LaButti K."/>
            <person name="Lindquist E.A."/>
            <person name="Lipzen A."/>
            <person name="Lundell T."/>
            <person name="Morin E."/>
            <person name="Murat C."/>
            <person name="Sun H."/>
            <person name="Tunlid A."/>
            <person name="Henrissat B."/>
            <person name="Grigoriev I.V."/>
            <person name="Hibbett D.S."/>
            <person name="Martin F."/>
            <person name="Nordberg H.P."/>
            <person name="Cantor M.N."/>
            <person name="Hua S.X."/>
        </authorList>
    </citation>
    <scope>NUCLEOTIDE SEQUENCE [LARGE SCALE GENOMIC DNA]</scope>
    <source>
        <strain evidence="1 2">LaAM-08-1</strain>
    </source>
</reference>
<organism evidence="1 2">
    <name type="scientific">Laccaria amethystina LaAM-08-1</name>
    <dbReference type="NCBI Taxonomy" id="1095629"/>
    <lineage>
        <taxon>Eukaryota</taxon>
        <taxon>Fungi</taxon>
        <taxon>Dikarya</taxon>
        <taxon>Basidiomycota</taxon>
        <taxon>Agaricomycotina</taxon>
        <taxon>Agaricomycetes</taxon>
        <taxon>Agaricomycetidae</taxon>
        <taxon>Agaricales</taxon>
        <taxon>Agaricineae</taxon>
        <taxon>Hydnangiaceae</taxon>
        <taxon>Laccaria</taxon>
    </lineage>
</organism>
<dbReference type="AlphaFoldDB" id="A0A0C9YIP3"/>
<keyword evidence="2" id="KW-1185">Reference proteome</keyword>
<dbReference type="EMBL" id="KN838536">
    <property type="protein sequence ID" value="KIK10197.1"/>
    <property type="molecule type" value="Genomic_DNA"/>
</dbReference>
<reference evidence="2" key="2">
    <citation type="submission" date="2015-01" db="EMBL/GenBank/DDBJ databases">
        <title>Evolutionary Origins and Diversification of the Mycorrhizal Mutualists.</title>
        <authorList>
            <consortium name="DOE Joint Genome Institute"/>
            <consortium name="Mycorrhizal Genomics Consortium"/>
            <person name="Kohler A."/>
            <person name="Kuo A."/>
            <person name="Nagy L.G."/>
            <person name="Floudas D."/>
            <person name="Copeland A."/>
            <person name="Barry K.W."/>
            <person name="Cichocki N."/>
            <person name="Veneault-Fourrey C."/>
            <person name="LaButti K."/>
            <person name="Lindquist E.A."/>
            <person name="Lipzen A."/>
            <person name="Lundell T."/>
            <person name="Morin E."/>
            <person name="Murat C."/>
            <person name="Riley R."/>
            <person name="Ohm R."/>
            <person name="Sun H."/>
            <person name="Tunlid A."/>
            <person name="Henrissat B."/>
            <person name="Grigoriev I.V."/>
            <person name="Hibbett D.S."/>
            <person name="Martin F."/>
        </authorList>
    </citation>
    <scope>NUCLEOTIDE SEQUENCE [LARGE SCALE GENOMIC DNA]</scope>
    <source>
        <strain evidence="2">LaAM-08-1</strain>
    </source>
</reference>
<protein>
    <submittedName>
        <fullName evidence="1">Unplaced genomic scaffold K443scaffold_1, whole genome shotgun sequence</fullName>
    </submittedName>
</protein>